<evidence type="ECO:0000313" key="7">
    <source>
        <dbReference type="Proteomes" id="UP000009168"/>
    </source>
</evidence>
<evidence type="ECO:0000259" key="5">
    <source>
        <dbReference type="PROSITE" id="PS00125"/>
    </source>
</evidence>
<evidence type="ECO:0000256" key="4">
    <source>
        <dbReference type="RuleBase" id="RU004273"/>
    </source>
</evidence>
<sequence length="318" mass="36526">MGFDLDKCLERAKEGLKLKELEIKLLCMKIKEIFVNEDNVKRIRAPVTLVGDVHGQFYDVQEIFRVGGDPPYTNYLWLGDYVDRGYYSVEVITLLFLLKLKYPERMTLIRGNHETRSVTQNYGFQVECIQKYGDGSKIWEYYTDAFDFLPLGCIIDTSIFCVHGGLSPNIETIQEVSMLDRFQEIPREGPYTDLMWSDPSSDKDHTGFMLSERGAGFLFGGDVVEKFLHVNGLIHLARAHQLCTDGFQVLFDDKLSTVWSAPNYMYRFKNKASILEIDEHGNRFFNIFMESPDNIKKDVGGTGGIQGIQNQSANNYFY</sequence>
<evidence type="ECO:0000256" key="2">
    <source>
        <dbReference type="ARBA" id="ARBA00022801"/>
    </source>
</evidence>
<comment type="catalytic activity">
    <reaction evidence="4">
        <text>O-phospho-L-threonyl-[protein] + H2O = L-threonyl-[protein] + phosphate</text>
        <dbReference type="Rhea" id="RHEA:47004"/>
        <dbReference type="Rhea" id="RHEA-COMP:11060"/>
        <dbReference type="Rhea" id="RHEA-COMP:11605"/>
        <dbReference type="ChEBI" id="CHEBI:15377"/>
        <dbReference type="ChEBI" id="CHEBI:30013"/>
        <dbReference type="ChEBI" id="CHEBI:43474"/>
        <dbReference type="ChEBI" id="CHEBI:61977"/>
        <dbReference type="EC" id="3.1.3.16"/>
    </reaction>
</comment>
<accession>I7M4G7</accession>
<evidence type="ECO:0000256" key="1">
    <source>
        <dbReference type="ARBA" id="ARBA00022723"/>
    </source>
</evidence>
<reference evidence="7" key="1">
    <citation type="journal article" date="2006" name="PLoS Biol.">
        <title>Macronuclear genome sequence of the ciliate Tetrahymena thermophila, a model eukaryote.</title>
        <authorList>
            <person name="Eisen J.A."/>
            <person name="Coyne R.S."/>
            <person name="Wu M."/>
            <person name="Wu D."/>
            <person name="Thiagarajan M."/>
            <person name="Wortman J.R."/>
            <person name="Badger J.H."/>
            <person name="Ren Q."/>
            <person name="Amedeo P."/>
            <person name="Jones K.M."/>
            <person name="Tallon L.J."/>
            <person name="Delcher A.L."/>
            <person name="Salzberg S.L."/>
            <person name="Silva J.C."/>
            <person name="Haas B.J."/>
            <person name="Majoros W.H."/>
            <person name="Farzad M."/>
            <person name="Carlton J.M."/>
            <person name="Smith R.K. Jr."/>
            <person name="Garg J."/>
            <person name="Pearlman R.E."/>
            <person name="Karrer K.M."/>
            <person name="Sun L."/>
            <person name="Manning G."/>
            <person name="Elde N.C."/>
            <person name="Turkewitz A.P."/>
            <person name="Asai D.J."/>
            <person name="Wilkes D.E."/>
            <person name="Wang Y."/>
            <person name="Cai H."/>
            <person name="Collins K."/>
            <person name="Stewart B.A."/>
            <person name="Lee S.R."/>
            <person name="Wilamowska K."/>
            <person name="Weinberg Z."/>
            <person name="Ruzzo W.L."/>
            <person name="Wloga D."/>
            <person name="Gaertig J."/>
            <person name="Frankel J."/>
            <person name="Tsao C.-C."/>
            <person name="Gorovsky M.A."/>
            <person name="Keeling P.J."/>
            <person name="Waller R.F."/>
            <person name="Patron N.J."/>
            <person name="Cherry J.M."/>
            <person name="Stover N.A."/>
            <person name="Krieger C.J."/>
            <person name="del Toro C."/>
            <person name="Ryder H.F."/>
            <person name="Williamson S.C."/>
            <person name="Barbeau R.A."/>
            <person name="Hamilton E.P."/>
            <person name="Orias E."/>
        </authorList>
    </citation>
    <scope>NUCLEOTIDE SEQUENCE [LARGE SCALE GENOMIC DNA]</scope>
    <source>
        <strain evidence="7">SB210</strain>
    </source>
</reference>
<evidence type="ECO:0000313" key="6">
    <source>
        <dbReference type="EMBL" id="EAS07007.1"/>
    </source>
</evidence>
<keyword evidence="1" id="KW-0479">Metal-binding</keyword>
<keyword evidence="2 4" id="KW-0378">Hydrolase</keyword>
<dbReference type="Pfam" id="PF00149">
    <property type="entry name" value="Metallophos"/>
    <property type="match status" value="1"/>
</dbReference>
<dbReference type="RefSeq" id="XP_001027249.1">
    <property type="nucleotide sequence ID" value="XM_001027249.3"/>
</dbReference>
<comment type="similarity">
    <text evidence="4">Belongs to the PPP phosphatase family.</text>
</comment>
<name>I7M4G7_TETTS</name>
<dbReference type="InterPro" id="IPR047129">
    <property type="entry name" value="PPA2-like"/>
</dbReference>
<organism evidence="6 7">
    <name type="scientific">Tetrahymena thermophila (strain SB210)</name>
    <dbReference type="NCBI Taxonomy" id="312017"/>
    <lineage>
        <taxon>Eukaryota</taxon>
        <taxon>Sar</taxon>
        <taxon>Alveolata</taxon>
        <taxon>Ciliophora</taxon>
        <taxon>Intramacronucleata</taxon>
        <taxon>Oligohymenophorea</taxon>
        <taxon>Hymenostomatida</taxon>
        <taxon>Tetrahymenina</taxon>
        <taxon>Tetrahymenidae</taxon>
        <taxon>Tetrahymena</taxon>
    </lineage>
</organism>
<dbReference type="PROSITE" id="PS00125">
    <property type="entry name" value="SER_THR_PHOSPHATASE"/>
    <property type="match status" value="1"/>
</dbReference>
<dbReference type="GO" id="GO:0046872">
    <property type="term" value="F:metal ion binding"/>
    <property type="evidence" value="ECO:0007669"/>
    <property type="project" value="UniProtKB-KW"/>
</dbReference>
<dbReference type="OrthoDB" id="1930084at2759"/>
<dbReference type="SUPFAM" id="SSF56300">
    <property type="entry name" value="Metallo-dependent phosphatases"/>
    <property type="match status" value="1"/>
</dbReference>
<dbReference type="AlphaFoldDB" id="I7M4G7"/>
<dbReference type="STRING" id="312017.I7M4G7"/>
<dbReference type="PRINTS" id="PR00114">
    <property type="entry name" value="STPHPHTASE"/>
</dbReference>
<dbReference type="SMART" id="SM00156">
    <property type="entry name" value="PP2Ac"/>
    <property type="match status" value="1"/>
</dbReference>
<proteinExistence type="inferred from homology"/>
<evidence type="ECO:0000256" key="3">
    <source>
        <dbReference type="ARBA" id="ARBA00023211"/>
    </source>
</evidence>
<dbReference type="OMA" id="KIGGYPP"/>
<dbReference type="eggNOG" id="KOG0372">
    <property type="taxonomic scope" value="Eukaryota"/>
</dbReference>
<gene>
    <name evidence="6" type="ORF">TTHERM_00841340</name>
</gene>
<dbReference type="InterPro" id="IPR029052">
    <property type="entry name" value="Metallo-depent_PP-like"/>
</dbReference>
<dbReference type="InterPro" id="IPR006186">
    <property type="entry name" value="Ser/Thr-sp_prot-phosphatase"/>
</dbReference>
<dbReference type="InParanoid" id="I7M4G7"/>
<feature type="domain" description="Serine/threonine specific protein phosphatases" evidence="5">
    <location>
        <begin position="109"/>
        <end position="114"/>
    </location>
</feature>
<dbReference type="CDD" id="cd07415">
    <property type="entry name" value="MPP_PP2A_PP4_PP6"/>
    <property type="match status" value="1"/>
</dbReference>
<dbReference type="PANTHER" id="PTHR45619">
    <property type="entry name" value="SERINE/THREONINE-PROTEIN PHOSPHATASE PP2A-RELATED"/>
    <property type="match status" value="1"/>
</dbReference>
<dbReference type="GeneID" id="7839190"/>
<dbReference type="Gene3D" id="3.60.21.10">
    <property type="match status" value="1"/>
</dbReference>
<dbReference type="Proteomes" id="UP000009168">
    <property type="component" value="Unassembled WGS sequence"/>
</dbReference>
<dbReference type="KEGG" id="tet:TTHERM_00841340"/>
<dbReference type="EC" id="3.1.3.16" evidence="4"/>
<dbReference type="InterPro" id="IPR004843">
    <property type="entry name" value="Calcineurin-like_PHP"/>
</dbReference>
<dbReference type="GO" id="GO:0004722">
    <property type="term" value="F:protein serine/threonine phosphatase activity"/>
    <property type="evidence" value="ECO:0007669"/>
    <property type="project" value="UniProtKB-EC"/>
</dbReference>
<protein>
    <recommendedName>
        <fullName evidence="4">Serine/threonine-protein phosphatase</fullName>
        <ecNumber evidence="4">3.1.3.16</ecNumber>
    </recommendedName>
</protein>
<keyword evidence="7" id="KW-1185">Reference proteome</keyword>
<dbReference type="EMBL" id="GG662249">
    <property type="protein sequence ID" value="EAS07007.1"/>
    <property type="molecule type" value="Genomic_DNA"/>
</dbReference>
<dbReference type="HOGENOM" id="CLU_004962_8_1_1"/>
<keyword evidence="3" id="KW-0464">Manganese</keyword>